<gene>
    <name evidence="3" type="ORF">K489DRAFT_180677</name>
</gene>
<evidence type="ECO:0000313" key="2">
    <source>
        <dbReference type="Proteomes" id="UP000504637"/>
    </source>
</evidence>
<organism evidence="3">
    <name type="scientific">Dissoconium aciculare CBS 342.82</name>
    <dbReference type="NCBI Taxonomy" id="1314786"/>
    <lineage>
        <taxon>Eukaryota</taxon>
        <taxon>Fungi</taxon>
        <taxon>Dikarya</taxon>
        <taxon>Ascomycota</taxon>
        <taxon>Pezizomycotina</taxon>
        <taxon>Dothideomycetes</taxon>
        <taxon>Dothideomycetidae</taxon>
        <taxon>Mycosphaerellales</taxon>
        <taxon>Dissoconiaceae</taxon>
        <taxon>Dissoconium</taxon>
    </lineage>
</organism>
<protein>
    <submittedName>
        <fullName evidence="3">Uncharacterized protein</fullName>
    </submittedName>
</protein>
<reference evidence="3" key="2">
    <citation type="submission" date="2020-04" db="EMBL/GenBank/DDBJ databases">
        <authorList>
            <consortium name="NCBI Genome Project"/>
        </authorList>
    </citation>
    <scope>NUCLEOTIDE SEQUENCE</scope>
    <source>
        <strain evidence="3">CBS 342.82</strain>
    </source>
</reference>
<accession>A0A6J3M9Q3</accession>
<evidence type="ECO:0000256" key="1">
    <source>
        <dbReference type="SAM" id="MobiDB-lite"/>
    </source>
</evidence>
<reference evidence="3" key="1">
    <citation type="submission" date="2020-01" db="EMBL/GenBank/DDBJ databases">
        <authorList>
            <consortium name="DOE Joint Genome Institute"/>
            <person name="Haridas S."/>
            <person name="Albert R."/>
            <person name="Binder M."/>
            <person name="Bloem J."/>
            <person name="Labutti K."/>
            <person name="Salamov A."/>
            <person name="Andreopoulos B."/>
            <person name="Baker S.E."/>
            <person name="Barry K."/>
            <person name="Bills G."/>
            <person name="Bluhm B.H."/>
            <person name="Cannon C."/>
            <person name="Castanera R."/>
            <person name="Culley D.E."/>
            <person name="Daum C."/>
            <person name="Ezra D."/>
            <person name="Gonzalez J.B."/>
            <person name="Henrissat B."/>
            <person name="Kuo A."/>
            <person name="Liang C."/>
            <person name="Lipzen A."/>
            <person name="Lutzoni F."/>
            <person name="Magnuson J."/>
            <person name="Mondo S."/>
            <person name="Nolan M."/>
            <person name="Ohm R."/>
            <person name="Pangilinan J."/>
            <person name="Park H.-J."/>
            <person name="Ramirez L."/>
            <person name="Alfaro M."/>
            <person name="Sun H."/>
            <person name="Tritt A."/>
            <person name="Yoshinaga Y."/>
            <person name="Zwiers L.-H."/>
            <person name="Turgeon B.G."/>
            <person name="Goodwin S.B."/>
            <person name="Spatafora J.W."/>
            <person name="Crous P.W."/>
            <person name="Grigoriev I.V."/>
        </authorList>
    </citation>
    <scope>NUCLEOTIDE SEQUENCE</scope>
    <source>
        <strain evidence="3">CBS 342.82</strain>
    </source>
</reference>
<feature type="compositionally biased region" description="Low complexity" evidence="1">
    <location>
        <begin position="47"/>
        <end position="58"/>
    </location>
</feature>
<sequence length="216" mass="24396">MRVRAQEKKSRRWTFPASRHLPVLTRHSSWMAMMMPSLPRPSAVRKSSPSSLTRSNSSLGQVSKFKGDYYTQTLWIPTLSFSTSSQYDRRRRHRPAGSKDSKVVVIVFVVGRNGTRHGRRRTPAKLGSLLVCSADPDRSLIVSCCSSVGFYHSSSSWETWSLEGNFRGSFTSIWEWSRDILKRVSCLSGGSHKKDSEEPPCDFCLEFPGLVPSAYI</sequence>
<name>A0A6J3M9Q3_9PEZI</name>
<reference evidence="3" key="3">
    <citation type="submission" date="2025-08" db="UniProtKB">
        <authorList>
            <consortium name="RefSeq"/>
        </authorList>
    </citation>
    <scope>IDENTIFICATION</scope>
    <source>
        <strain evidence="3">CBS 342.82</strain>
    </source>
</reference>
<proteinExistence type="predicted"/>
<dbReference type="GeneID" id="54357258"/>
<evidence type="ECO:0000313" key="3">
    <source>
        <dbReference type="RefSeq" id="XP_033461385.1"/>
    </source>
</evidence>
<feature type="region of interest" description="Disordered" evidence="1">
    <location>
        <begin position="39"/>
        <end position="58"/>
    </location>
</feature>
<dbReference type="Proteomes" id="UP000504637">
    <property type="component" value="Unplaced"/>
</dbReference>
<dbReference type="AlphaFoldDB" id="A0A6J3M9Q3"/>
<keyword evidence="2" id="KW-1185">Reference proteome</keyword>
<dbReference type="RefSeq" id="XP_033461385.1">
    <property type="nucleotide sequence ID" value="XM_033599459.1"/>
</dbReference>